<feature type="transmembrane region" description="Helical" evidence="6">
    <location>
        <begin position="486"/>
        <end position="511"/>
    </location>
</feature>
<comment type="caution">
    <text evidence="7">The sequence shown here is derived from an EMBL/GenBank/DDBJ whole genome shotgun (WGS) entry which is preliminary data.</text>
</comment>
<feature type="transmembrane region" description="Helical" evidence="6">
    <location>
        <begin position="94"/>
        <end position="113"/>
    </location>
</feature>
<evidence type="ECO:0000256" key="3">
    <source>
        <dbReference type="ARBA" id="ARBA00022692"/>
    </source>
</evidence>
<keyword evidence="2 6" id="KW-0813">Transport</keyword>
<proteinExistence type="inferred from homology"/>
<dbReference type="GO" id="GO:0035435">
    <property type="term" value="P:phosphate ion transmembrane transport"/>
    <property type="evidence" value="ECO:0007669"/>
    <property type="project" value="TreeGrafter"/>
</dbReference>
<reference evidence="7 8" key="1">
    <citation type="submission" date="2018-02" db="EMBL/GenBank/DDBJ databases">
        <title>Genomic Encyclopedia of Archaeal and Bacterial Type Strains, Phase II (KMG-II): from individual species to whole genera.</title>
        <authorList>
            <person name="Goeker M."/>
        </authorList>
    </citation>
    <scope>NUCLEOTIDE SEQUENCE [LARGE SCALE GENOMIC DNA]</scope>
    <source>
        <strain evidence="7 8">DSM 21165</strain>
    </source>
</reference>
<keyword evidence="6" id="KW-0592">Phosphate transport</keyword>
<dbReference type="Proteomes" id="UP000251545">
    <property type="component" value="Unassembled WGS sequence"/>
</dbReference>
<evidence type="ECO:0000313" key="7">
    <source>
        <dbReference type="EMBL" id="PQV48452.1"/>
    </source>
</evidence>
<dbReference type="Pfam" id="PF01384">
    <property type="entry name" value="PHO4"/>
    <property type="match status" value="1"/>
</dbReference>
<keyword evidence="3 6" id="KW-0812">Transmembrane</keyword>
<protein>
    <recommendedName>
        <fullName evidence="6">Phosphate transporter</fullName>
    </recommendedName>
</protein>
<feature type="transmembrane region" description="Helical" evidence="6">
    <location>
        <begin position="125"/>
        <end position="143"/>
    </location>
</feature>
<sequence>MIFATILQQNPMDNIYLYMIIALAILAIADLVVGVSNDAVNFLNSAIGSKAISFRTIMIVASLGVAVGAVFSSGMMEVARKGIFNPGEYMFDEIMIIFMAVMITDILLLDFFNSVGMPTSTTVSIVFELLGAAVAIALIKIGHDGGNFSDVIGYINTSKASQIIFGILLSVVVAFSIGAIVQWLSRVLLSYNFQKKPSWVGALFGGLAITSITYFIFMKGLKGTSYAKESFDILGGVTMKDFLENQVLQIVLVSMVFWSLLSYVLIAFAKTNIYKLIIVVGTFALALAFAGNDLVNFIGVPVAAYNAFLTWSASGIAPTEFPMDALASKVPTNNWLLFGAGMVMVLTLWFSTKAKGVVKTSLDLSSQGETKERFQPNSLSRGFVRFAMLMSQMTAYMLPKSWQAKIDKQFETPVIALSKNRQLELPAFDLVRAAVNLMVAAVLISIATSYKLPLSTTYVTFMVAMGTSLADRAWGAESAVYRVAGVINVIGGWFFTAFSAFTAAALVAYLLNLNLTVMFPILLVVALALLIRSSIVHSRKTKEVRAEDSLIKAESSSVQGVIHESAGNIANVVKRGNKIYTNAINGLAKQDLSSLKKNKKQVDKLSTEVDELRNNIFYFIKNLDESSLGASNFYINVLGYLQDMTQSLEYISKVSYKHIHNNHKKLKFNQIKELKEVDERLEKLFNGTREAFLARDFEEIGNILTKKDEISSLLSEKIQKQVERTRSDESSPKNTTLYFSVLLETKDLLVATMNLLEEYDNAHDSSVEPATIHNYEEE</sequence>
<dbReference type="PANTHER" id="PTHR11101:SF16">
    <property type="entry name" value="PHOSPHATE TRANSPORTER"/>
    <property type="match status" value="1"/>
</dbReference>
<evidence type="ECO:0000313" key="8">
    <source>
        <dbReference type="Proteomes" id="UP000251545"/>
    </source>
</evidence>
<dbReference type="Gene3D" id="1.20.58.220">
    <property type="entry name" value="Phosphate transport system protein phou homolog 2, domain 2"/>
    <property type="match status" value="1"/>
</dbReference>
<keyword evidence="4 6" id="KW-1133">Transmembrane helix</keyword>
<dbReference type="PANTHER" id="PTHR11101">
    <property type="entry name" value="PHOSPHATE TRANSPORTER"/>
    <property type="match status" value="1"/>
</dbReference>
<evidence type="ECO:0000256" key="2">
    <source>
        <dbReference type="ARBA" id="ARBA00022448"/>
    </source>
</evidence>
<feature type="transmembrane region" description="Helical" evidence="6">
    <location>
        <begin position="15"/>
        <end position="35"/>
    </location>
</feature>
<dbReference type="SUPFAM" id="SSF109755">
    <property type="entry name" value="PhoU-like"/>
    <property type="match status" value="1"/>
</dbReference>
<dbReference type="GO" id="GO:0016020">
    <property type="term" value="C:membrane"/>
    <property type="evidence" value="ECO:0007669"/>
    <property type="project" value="UniProtKB-SubCell"/>
</dbReference>
<comment type="subcellular location">
    <subcellularLocation>
        <location evidence="1 6">Membrane</location>
        <topology evidence="1 6">Multi-pass membrane protein</topology>
    </subcellularLocation>
</comment>
<dbReference type="InterPro" id="IPR038078">
    <property type="entry name" value="PhoU-like_sf"/>
</dbReference>
<name>A0A362XCD5_9FLAO</name>
<feature type="transmembrane region" description="Helical" evidence="6">
    <location>
        <begin position="56"/>
        <end position="74"/>
    </location>
</feature>
<dbReference type="AlphaFoldDB" id="A0A362XCD5"/>
<feature type="transmembrane region" description="Helical" evidence="6">
    <location>
        <begin position="273"/>
        <end position="291"/>
    </location>
</feature>
<dbReference type="EMBL" id="PVEO01000005">
    <property type="protein sequence ID" value="PQV48452.1"/>
    <property type="molecule type" value="Genomic_DNA"/>
</dbReference>
<evidence type="ECO:0000256" key="5">
    <source>
        <dbReference type="ARBA" id="ARBA00023136"/>
    </source>
</evidence>
<feature type="transmembrane region" description="Helical" evidence="6">
    <location>
        <begin position="163"/>
        <end position="185"/>
    </location>
</feature>
<evidence type="ECO:0000256" key="1">
    <source>
        <dbReference type="ARBA" id="ARBA00004141"/>
    </source>
</evidence>
<evidence type="ECO:0000256" key="6">
    <source>
        <dbReference type="RuleBase" id="RU363058"/>
    </source>
</evidence>
<dbReference type="InterPro" id="IPR001204">
    <property type="entry name" value="Phos_transporter"/>
</dbReference>
<gene>
    <name evidence="7" type="ORF">CLV33_105312</name>
</gene>
<organism evidence="7 8">
    <name type="scientific">Jejuia pallidilutea</name>
    <dbReference type="NCBI Taxonomy" id="504487"/>
    <lineage>
        <taxon>Bacteria</taxon>
        <taxon>Pseudomonadati</taxon>
        <taxon>Bacteroidota</taxon>
        <taxon>Flavobacteriia</taxon>
        <taxon>Flavobacteriales</taxon>
        <taxon>Flavobacteriaceae</taxon>
        <taxon>Jejuia</taxon>
    </lineage>
</organism>
<feature type="transmembrane region" description="Helical" evidence="6">
    <location>
        <begin position="247"/>
        <end position="266"/>
    </location>
</feature>
<feature type="transmembrane region" description="Helical" evidence="6">
    <location>
        <begin position="517"/>
        <end position="535"/>
    </location>
</feature>
<feature type="transmembrane region" description="Helical" evidence="6">
    <location>
        <begin position="335"/>
        <end position="352"/>
    </location>
</feature>
<feature type="transmembrane region" description="Helical" evidence="6">
    <location>
        <begin position="197"/>
        <end position="217"/>
    </location>
</feature>
<keyword evidence="5 6" id="KW-0472">Membrane</keyword>
<dbReference type="GO" id="GO:0005315">
    <property type="term" value="F:phosphate transmembrane transporter activity"/>
    <property type="evidence" value="ECO:0007669"/>
    <property type="project" value="InterPro"/>
</dbReference>
<evidence type="ECO:0000256" key="4">
    <source>
        <dbReference type="ARBA" id="ARBA00022989"/>
    </source>
</evidence>
<accession>A0A362XCD5</accession>
<comment type="similarity">
    <text evidence="6">Belongs to the inorganic phosphate transporter (PiT) (TC 2.A.20) family.</text>
</comment>